<sequence length="361" mass="38587">WQDKLPADAPNHFALGIPAEDKDAFGLALEQAGLRHEPLYPVYRGRLAAINGEPVRQAVSAEEDEPRNDEALNRELNLTTSATLPTGNQLLSGSWRNAPLGPSEDAGSATTAGDLSGPEDTAPAMRWPVSVEERLAGRLGLSLGDRLTFTLAEGNLEAEVTSLREVDWDSFQPNFFMVFPPQALDGFPASYLTSFHVPDDRRDLVRGLVQRFPVVVLIDVGGIMAQVRGLLDQLAQAIGFVLLFVLAAGVLVLLACIAATLDSRRQEAALLRALGASRASLRQRVVAEMLALGAIAGVLAVVLAEVIAAVLHLQVLDLPPALHPRLWLLTPLAGALITGSAGLLGTRRVWRVSPLRVLADG</sequence>
<comment type="caution">
    <text evidence="9">The sequence shown here is derived from an EMBL/GenBank/DDBJ whole genome shotgun (WGS) entry which is preliminary data.</text>
</comment>
<comment type="subcellular location">
    <subcellularLocation>
        <location evidence="1">Cell membrane</location>
        <topology evidence="1">Multi-pass membrane protein</topology>
    </subcellularLocation>
</comment>
<feature type="transmembrane region" description="Helical" evidence="7">
    <location>
        <begin position="326"/>
        <end position="346"/>
    </location>
</feature>
<dbReference type="RefSeq" id="WP_146089347.1">
    <property type="nucleotide sequence ID" value="NZ_PTQZ01000345.1"/>
</dbReference>
<evidence type="ECO:0000256" key="3">
    <source>
        <dbReference type="ARBA" id="ARBA00022692"/>
    </source>
</evidence>
<evidence type="ECO:0000256" key="5">
    <source>
        <dbReference type="ARBA" id="ARBA00023136"/>
    </source>
</evidence>
<keyword evidence="4 7" id="KW-1133">Transmembrane helix</keyword>
<dbReference type="Proteomes" id="UP000243900">
    <property type="component" value="Unassembled WGS sequence"/>
</dbReference>
<keyword evidence="3 7" id="KW-0812">Transmembrane</keyword>
<accession>A0A2P6AQ91</accession>
<dbReference type="InterPro" id="IPR003838">
    <property type="entry name" value="ABC3_permease_C"/>
</dbReference>
<dbReference type="PANTHER" id="PTHR30287">
    <property type="entry name" value="MEMBRANE COMPONENT OF PREDICTED ABC SUPERFAMILY METABOLITE UPTAKE TRANSPORTER"/>
    <property type="match status" value="1"/>
</dbReference>
<evidence type="ECO:0000256" key="6">
    <source>
        <dbReference type="SAM" id="MobiDB-lite"/>
    </source>
</evidence>
<gene>
    <name evidence="9" type="ORF">C5O18_09815</name>
</gene>
<feature type="region of interest" description="Disordered" evidence="6">
    <location>
        <begin position="87"/>
        <end position="123"/>
    </location>
</feature>
<dbReference type="OrthoDB" id="5292592at2"/>
<evidence type="ECO:0000313" key="9">
    <source>
        <dbReference type="EMBL" id="PQA28435.1"/>
    </source>
</evidence>
<dbReference type="AlphaFoldDB" id="A0A2P6AQ91"/>
<name>A0A2P6AQ91_9GAMM</name>
<keyword evidence="5 7" id="KW-0472">Membrane</keyword>
<evidence type="ECO:0000259" key="8">
    <source>
        <dbReference type="Pfam" id="PF02687"/>
    </source>
</evidence>
<keyword evidence="2" id="KW-1003">Cell membrane</keyword>
<dbReference type="EMBL" id="PTQZ01000345">
    <property type="protein sequence ID" value="PQA28435.1"/>
    <property type="molecule type" value="Genomic_DNA"/>
</dbReference>
<dbReference type="InterPro" id="IPR038766">
    <property type="entry name" value="Membrane_comp_ABC_pdt"/>
</dbReference>
<evidence type="ECO:0000256" key="7">
    <source>
        <dbReference type="SAM" id="Phobius"/>
    </source>
</evidence>
<proteinExistence type="predicted"/>
<evidence type="ECO:0000256" key="1">
    <source>
        <dbReference type="ARBA" id="ARBA00004651"/>
    </source>
</evidence>
<evidence type="ECO:0000256" key="2">
    <source>
        <dbReference type="ARBA" id="ARBA00022475"/>
    </source>
</evidence>
<reference evidence="10" key="1">
    <citation type="submission" date="2018-02" db="EMBL/GenBank/DDBJ databases">
        <title>Genome sequencing of Solimonas sp. HR-BB.</title>
        <authorList>
            <person name="Lee Y."/>
            <person name="Jeon C.O."/>
        </authorList>
    </citation>
    <scope>NUCLEOTIDE SEQUENCE [LARGE SCALE GENOMIC DNA]</scope>
    <source>
        <strain evidence="10">HR-E</strain>
    </source>
</reference>
<feature type="transmembrane region" description="Helical" evidence="7">
    <location>
        <begin position="290"/>
        <end position="314"/>
    </location>
</feature>
<keyword evidence="10" id="KW-1185">Reference proteome</keyword>
<evidence type="ECO:0000313" key="10">
    <source>
        <dbReference type="Proteomes" id="UP000243900"/>
    </source>
</evidence>
<dbReference type="Pfam" id="PF02687">
    <property type="entry name" value="FtsX"/>
    <property type="match status" value="1"/>
</dbReference>
<evidence type="ECO:0000256" key="4">
    <source>
        <dbReference type="ARBA" id="ARBA00022989"/>
    </source>
</evidence>
<dbReference type="GO" id="GO:0005886">
    <property type="term" value="C:plasma membrane"/>
    <property type="evidence" value="ECO:0007669"/>
    <property type="project" value="UniProtKB-SubCell"/>
</dbReference>
<feature type="non-terminal residue" evidence="9">
    <location>
        <position position="1"/>
    </location>
</feature>
<feature type="domain" description="ABC3 transporter permease C-terminal" evidence="8">
    <location>
        <begin position="240"/>
        <end position="354"/>
    </location>
</feature>
<feature type="transmembrane region" description="Helical" evidence="7">
    <location>
        <begin position="237"/>
        <end position="261"/>
    </location>
</feature>
<dbReference type="PANTHER" id="PTHR30287:SF1">
    <property type="entry name" value="INNER MEMBRANE PROTEIN"/>
    <property type="match status" value="1"/>
</dbReference>
<organism evidence="9 10">
    <name type="scientific">Amnimonas aquatica</name>
    <dbReference type="NCBI Taxonomy" id="2094561"/>
    <lineage>
        <taxon>Bacteria</taxon>
        <taxon>Pseudomonadati</taxon>
        <taxon>Pseudomonadota</taxon>
        <taxon>Gammaproteobacteria</taxon>
        <taxon>Moraxellales</taxon>
        <taxon>Moraxellaceae</taxon>
        <taxon>Amnimonas</taxon>
    </lineage>
</organism>
<protein>
    <submittedName>
        <fullName evidence="9">ABC transporter permease</fullName>
    </submittedName>
</protein>